<dbReference type="KEGG" id="mlr:MELLADRAFT_124396"/>
<dbReference type="AlphaFoldDB" id="F4S094"/>
<feature type="signal peptide" evidence="1">
    <location>
        <begin position="1"/>
        <end position="18"/>
    </location>
</feature>
<name>F4S094_MELLP</name>
<reference evidence="3" key="1">
    <citation type="journal article" date="2011" name="Proc. Natl. Acad. Sci. U.S.A.">
        <title>Obligate biotrophy features unraveled by the genomic analysis of rust fungi.</title>
        <authorList>
            <person name="Duplessis S."/>
            <person name="Cuomo C.A."/>
            <person name="Lin Y.-C."/>
            <person name="Aerts A."/>
            <person name="Tisserant E."/>
            <person name="Veneault-Fourrey C."/>
            <person name="Joly D.L."/>
            <person name="Hacquard S."/>
            <person name="Amselem J."/>
            <person name="Cantarel B.L."/>
            <person name="Chiu R."/>
            <person name="Coutinho P.M."/>
            <person name="Feau N."/>
            <person name="Field M."/>
            <person name="Frey P."/>
            <person name="Gelhaye E."/>
            <person name="Goldberg J."/>
            <person name="Grabherr M.G."/>
            <person name="Kodira C.D."/>
            <person name="Kohler A."/>
            <person name="Kuees U."/>
            <person name="Lindquist E.A."/>
            <person name="Lucas S.M."/>
            <person name="Mago R."/>
            <person name="Mauceli E."/>
            <person name="Morin E."/>
            <person name="Murat C."/>
            <person name="Pangilinan J.L."/>
            <person name="Park R."/>
            <person name="Pearson M."/>
            <person name="Quesneville H."/>
            <person name="Rouhier N."/>
            <person name="Sakthikumar S."/>
            <person name="Salamov A.A."/>
            <person name="Schmutz J."/>
            <person name="Selles B."/>
            <person name="Shapiro H."/>
            <person name="Tanguay P."/>
            <person name="Tuskan G.A."/>
            <person name="Henrissat B."/>
            <person name="Van de Peer Y."/>
            <person name="Rouze P."/>
            <person name="Ellis J.G."/>
            <person name="Dodds P.N."/>
            <person name="Schein J.E."/>
            <person name="Zhong S."/>
            <person name="Hamelin R.C."/>
            <person name="Grigoriev I.V."/>
            <person name="Szabo L.J."/>
            <person name="Martin F."/>
        </authorList>
    </citation>
    <scope>NUCLEOTIDE SEQUENCE [LARGE SCALE GENOMIC DNA]</scope>
    <source>
        <strain evidence="3">98AG31 / pathotype 3-4-7</strain>
    </source>
</reference>
<keyword evidence="1" id="KW-0732">Signal</keyword>
<dbReference type="GeneID" id="18926762"/>
<dbReference type="VEuPathDB" id="FungiDB:MELLADRAFT_124396"/>
<organism evidence="3">
    <name type="scientific">Melampsora larici-populina (strain 98AG31 / pathotype 3-4-7)</name>
    <name type="common">Poplar leaf rust fungus</name>
    <dbReference type="NCBI Taxonomy" id="747676"/>
    <lineage>
        <taxon>Eukaryota</taxon>
        <taxon>Fungi</taxon>
        <taxon>Dikarya</taxon>
        <taxon>Basidiomycota</taxon>
        <taxon>Pucciniomycotina</taxon>
        <taxon>Pucciniomycetes</taxon>
        <taxon>Pucciniales</taxon>
        <taxon>Melampsoraceae</taxon>
        <taxon>Melampsora</taxon>
    </lineage>
</organism>
<dbReference type="HOGENOM" id="CLU_196965_0_0_1"/>
<evidence type="ECO:0000313" key="2">
    <source>
        <dbReference type="EMBL" id="EGG01921.1"/>
    </source>
</evidence>
<keyword evidence="3" id="KW-1185">Reference proteome</keyword>
<sequence length="71" mass="7692">MLFLKLAIAAVLALTVSTTPTQTEVVTTDAALQRRATATKIFARKHYQCADCGQLQCEQIDLTCINNGCCT</sequence>
<evidence type="ECO:0000313" key="3">
    <source>
        <dbReference type="Proteomes" id="UP000001072"/>
    </source>
</evidence>
<dbReference type="RefSeq" id="XP_007414755.1">
    <property type="nucleotide sequence ID" value="XM_007414693.1"/>
</dbReference>
<dbReference type="InParanoid" id="F4S094"/>
<proteinExistence type="predicted"/>
<dbReference type="EMBL" id="GL883134">
    <property type="protein sequence ID" value="EGG01921.1"/>
    <property type="molecule type" value="Genomic_DNA"/>
</dbReference>
<gene>
    <name evidence="2" type="ORF">MELLADRAFT_124396</name>
</gene>
<feature type="chain" id="PRO_5003318146" evidence="1">
    <location>
        <begin position="19"/>
        <end position="71"/>
    </location>
</feature>
<evidence type="ECO:0000256" key="1">
    <source>
        <dbReference type="SAM" id="SignalP"/>
    </source>
</evidence>
<accession>F4S094</accession>
<dbReference type="Proteomes" id="UP000001072">
    <property type="component" value="Unassembled WGS sequence"/>
</dbReference>
<protein>
    <submittedName>
        <fullName evidence="2">Secreted protein</fullName>
    </submittedName>
</protein>